<proteinExistence type="predicted"/>
<name>A0ABS8RVB6_DATST</name>
<evidence type="ECO:0000313" key="1">
    <source>
        <dbReference type="EMBL" id="MCD7450677.1"/>
    </source>
</evidence>
<reference evidence="1 2" key="1">
    <citation type="journal article" date="2021" name="BMC Genomics">
        <title>Datura genome reveals duplications of psychoactive alkaloid biosynthetic genes and high mutation rate following tissue culture.</title>
        <authorList>
            <person name="Rajewski A."/>
            <person name="Carter-House D."/>
            <person name="Stajich J."/>
            <person name="Litt A."/>
        </authorList>
    </citation>
    <scope>NUCLEOTIDE SEQUENCE [LARGE SCALE GENOMIC DNA]</scope>
    <source>
        <strain evidence="1">AR-01</strain>
    </source>
</reference>
<evidence type="ECO:0000313" key="2">
    <source>
        <dbReference type="Proteomes" id="UP000823775"/>
    </source>
</evidence>
<gene>
    <name evidence="1" type="ORF">HAX54_007963</name>
</gene>
<sequence>MGRKRRAEISYLGETIVRVNTQCIASMTSSPNFSLLGDEPQCLSLLNELNNDGNLCSVDENAKLERERKHGEPCWGDENVGKKRKFVDDTRILRVNRFFNSI</sequence>
<accession>A0ABS8RVB6</accession>
<keyword evidence="2" id="KW-1185">Reference proteome</keyword>
<dbReference type="EMBL" id="JACEIK010000141">
    <property type="protein sequence ID" value="MCD7450677.1"/>
    <property type="molecule type" value="Genomic_DNA"/>
</dbReference>
<comment type="caution">
    <text evidence="1">The sequence shown here is derived from an EMBL/GenBank/DDBJ whole genome shotgun (WGS) entry which is preliminary data.</text>
</comment>
<organism evidence="1 2">
    <name type="scientific">Datura stramonium</name>
    <name type="common">Jimsonweed</name>
    <name type="synonym">Common thornapple</name>
    <dbReference type="NCBI Taxonomy" id="4076"/>
    <lineage>
        <taxon>Eukaryota</taxon>
        <taxon>Viridiplantae</taxon>
        <taxon>Streptophyta</taxon>
        <taxon>Embryophyta</taxon>
        <taxon>Tracheophyta</taxon>
        <taxon>Spermatophyta</taxon>
        <taxon>Magnoliopsida</taxon>
        <taxon>eudicotyledons</taxon>
        <taxon>Gunneridae</taxon>
        <taxon>Pentapetalae</taxon>
        <taxon>asterids</taxon>
        <taxon>lamiids</taxon>
        <taxon>Solanales</taxon>
        <taxon>Solanaceae</taxon>
        <taxon>Solanoideae</taxon>
        <taxon>Datureae</taxon>
        <taxon>Datura</taxon>
    </lineage>
</organism>
<dbReference type="Proteomes" id="UP000823775">
    <property type="component" value="Unassembled WGS sequence"/>
</dbReference>
<protein>
    <submittedName>
        <fullName evidence="1">Uncharacterized protein</fullName>
    </submittedName>
</protein>